<gene>
    <name evidence="2" type="ORF">ACJIZ3_006380</name>
</gene>
<dbReference type="InterPro" id="IPR012337">
    <property type="entry name" value="RNaseH-like_sf"/>
</dbReference>
<dbReference type="InterPro" id="IPR036397">
    <property type="entry name" value="RNaseH_sf"/>
</dbReference>
<feature type="domain" description="Reverse transcriptase" evidence="1">
    <location>
        <begin position="483"/>
        <end position="765"/>
    </location>
</feature>
<evidence type="ECO:0000259" key="1">
    <source>
        <dbReference type="PROSITE" id="PS50878"/>
    </source>
</evidence>
<comment type="caution">
    <text evidence="2">The sequence shown here is derived from an EMBL/GenBank/DDBJ whole genome shotgun (WGS) entry which is preliminary data.</text>
</comment>
<keyword evidence="3" id="KW-1185">Reference proteome</keyword>
<accession>A0ABD3S7J8</accession>
<evidence type="ECO:0000313" key="2">
    <source>
        <dbReference type="EMBL" id="KAL3820475.1"/>
    </source>
</evidence>
<dbReference type="Pfam" id="PF13966">
    <property type="entry name" value="zf-RVT"/>
    <property type="match status" value="1"/>
</dbReference>
<dbReference type="CDD" id="cd06222">
    <property type="entry name" value="RNase_H_like"/>
    <property type="match status" value="1"/>
</dbReference>
<dbReference type="Gene3D" id="3.30.420.10">
    <property type="entry name" value="Ribonuclease H-like superfamily/Ribonuclease H"/>
    <property type="match status" value="1"/>
</dbReference>
<protein>
    <recommendedName>
        <fullName evidence="1">Reverse transcriptase domain-containing protein</fullName>
    </recommendedName>
</protein>
<dbReference type="EMBL" id="JBJXBP010000007">
    <property type="protein sequence ID" value="KAL3820475.1"/>
    <property type="molecule type" value="Genomic_DNA"/>
</dbReference>
<dbReference type="InterPro" id="IPR002156">
    <property type="entry name" value="RNaseH_domain"/>
</dbReference>
<dbReference type="SUPFAM" id="SSF53098">
    <property type="entry name" value="Ribonuclease H-like"/>
    <property type="match status" value="1"/>
</dbReference>
<sequence length="1371" mass="156984">MNCLAWNCQGLGGSSAVHYLELHIRVQNPQIVFLSETKAKNRKIDFLKSKFDMHGVCVDSRGKSGGLALLWNKELHVDLQSFSPNHIDIHIAESDNPTGWRFTGFYGEPDTSHRHNSWDLLRCLASRSSKPWVCMGDFNAHLYNSEKEGGNRTPGYQLRDFRVALQDSGLTDLGYSGYPYTWSNGWEFPRTINVRIDRACISDSWLNKFPASKVRHLDYGGSDHCPILLHILDREIEQPNLNKRGFKFESMWMDDAECPKIVKNYWDEVGSNQRNNVWHKLESCREGLVMWHKSSFGGVSKKVAQIRKKIHSLKTGIVSESAKNEERDLYLQLEDLLGKEEKMWQQRAKAHWMREGDRNTRYFHSRATGRKKKNRILGVRREDGSWCNRQVEIENVVVDYFSNIFTSNHPSSDEINLVLGAMRSRVSSDDNHHLLQPYTAGEVYQALLSMYPLKSPGPDGFPPLFFQKFWPIVGKDVTNWVLGFLNDGIFDESCNLTNIVLIPKCNNPEYMTQFRPISLCNVVYKIASKTIANRLKPIMNSVISDYQSAFVPGRQITDNALVAFEITHFMKKLTRNRVGQMAIKLDLSKAYDRVEWEFLRAVMIRLGFDAIFVDLVMKCVTTVSYSFVLNGVNFGAVKPERGIRQGDPLSPYLFLFCAESLSALICQEERRGHLEGISICRGAPRVSHLLFADDTLIMCQATEEAAIHVNNLLLAYGLASGQNINFEKSSVVFTKNTEEDEIALILRSLPIRREPKHERYLGLPLTAGKSKREVFEYIRERVWSRLQSLKSRILSKAGKEILIKSIVQAIPSYLMSCFKLPVYLIKEIESLIARFWWDEGNTKKIHWVKWNALCSSKRDGGLGFRELESFNTSLLAKQAWRILVNPDNLLSRILKARYFPNTDLLNAQLGSSPSLTWRSIWESKKLLKLGIRWRVGNGNTIRIWGTNWLPRDYSFKVITPPCILAPDSTVSALLDHTRLNWNRNLIEDIFVNEEAQLILSIPLSGGNHPDRIIWHFDRSGAFTVRSAYKLCRHLKELELESSTGSSSVRSQFNWLRIWSLKTAPKVKHFIWSCCRNSLPVRTALRERKLIEEANCIRCEEEMESTMHCIVNCNYARQCWALSGLAFSCYWCNSHDFKDWFRHLSSKLDAFELGFATTLAWWIWFSRNKLLWERKDFEPADVVLFARKFYDGFKEAFPISSFSPSTRPINPNWNPPPPGTIKINVDAAVDEAKGSVGLGIVARDHEGAVLGWSSEKCDAFWDPLTAESIALLRGLELSIAKGWRHVILEGDCVLAVNGVLHHHSNNYFHPLGHIFEDIKLLAGNLDSFVCSHVFRENNSVAHALAKVAFSMFPSLFELPCFIYDLVTNDISQ</sequence>
<dbReference type="PROSITE" id="PS50878">
    <property type="entry name" value="RT_POL"/>
    <property type="match status" value="1"/>
</dbReference>
<dbReference type="InterPro" id="IPR043502">
    <property type="entry name" value="DNA/RNA_pol_sf"/>
</dbReference>
<dbReference type="InterPro" id="IPR005135">
    <property type="entry name" value="Endo/exonuclease/phosphatase"/>
</dbReference>
<name>A0ABD3S7J8_9LAMI</name>
<dbReference type="Pfam" id="PF03372">
    <property type="entry name" value="Exo_endo_phos"/>
    <property type="match status" value="1"/>
</dbReference>
<dbReference type="PANTHER" id="PTHR33116:SF86">
    <property type="entry name" value="REVERSE TRANSCRIPTASE DOMAIN-CONTAINING PROTEIN"/>
    <property type="match status" value="1"/>
</dbReference>
<dbReference type="Pfam" id="PF00078">
    <property type="entry name" value="RVT_1"/>
    <property type="match status" value="1"/>
</dbReference>
<dbReference type="SUPFAM" id="SSF56672">
    <property type="entry name" value="DNA/RNA polymerases"/>
    <property type="match status" value="1"/>
</dbReference>
<evidence type="ECO:0000313" key="3">
    <source>
        <dbReference type="Proteomes" id="UP001634393"/>
    </source>
</evidence>
<dbReference type="InterPro" id="IPR044730">
    <property type="entry name" value="RNase_H-like_dom_plant"/>
</dbReference>
<dbReference type="Gene3D" id="3.60.10.10">
    <property type="entry name" value="Endonuclease/exonuclease/phosphatase"/>
    <property type="match status" value="1"/>
</dbReference>
<dbReference type="Pfam" id="PF13456">
    <property type="entry name" value="RVT_3"/>
    <property type="match status" value="1"/>
</dbReference>
<organism evidence="2 3">
    <name type="scientific">Penstemon smallii</name>
    <dbReference type="NCBI Taxonomy" id="265156"/>
    <lineage>
        <taxon>Eukaryota</taxon>
        <taxon>Viridiplantae</taxon>
        <taxon>Streptophyta</taxon>
        <taxon>Embryophyta</taxon>
        <taxon>Tracheophyta</taxon>
        <taxon>Spermatophyta</taxon>
        <taxon>Magnoliopsida</taxon>
        <taxon>eudicotyledons</taxon>
        <taxon>Gunneridae</taxon>
        <taxon>Pentapetalae</taxon>
        <taxon>asterids</taxon>
        <taxon>lamiids</taxon>
        <taxon>Lamiales</taxon>
        <taxon>Plantaginaceae</taxon>
        <taxon>Cheloneae</taxon>
        <taxon>Penstemon</taxon>
    </lineage>
</organism>
<dbReference type="Proteomes" id="UP001634393">
    <property type="component" value="Unassembled WGS sequence"/>
</dbReference>
<reference evidence="2 3" key="1">
    <citation type="submission" date="2024-12" db="EMBL/GenBank/DDBJ databases">
        <title>The unique morphological basis and parallel evolutionary history of personate flowers in Penstemon.</title>
        <authorList>
            <person name="Depatie T.H."/>
            <person name="Wessinger C.A."/>
        </authorList>
    </citation>
    <scope>NUCLEOTIDE SEQUENCE [LARGE SCALE GENOMIC DNA]</scope>
    <source>
        <strain evidence="2">WTNN_2</strain>
        <tissue evidence="2">Leaf</tissue>
    </source>
</reference>
<dbReference type="InterPro" id="IPR026960">
    <property type="entry name" value="RVT-Znf"/>
</dbReference>
<dbReference type="CDD" id="cd01650">
    <property type="entry name" value="RT_nLTR_like"/>
    <property type="match status" value="1"/>
</dbReference>
<dbReference type="InterPro" id="IPR036691">
    <property type="entry name" value="Endo/exonu/phosph_ase_sf"/>
</dbReference>
<dbReference type="PANTHER" id="PTHR33116">
    <property type="entry name" value="REVERSE TRANSCRIPTASE ZINC-BINDING DOMAIN-CONTAINING PROTEIN-RELATED-RELATED"/>
    <property type="match status" value="1"/>
</dbReference>
<proteinExistence type="predicted"/>
<dbReference type="InterPro" id="IPR000477">
    <property type="entry name" value="RT_dom"/>
</dbReference>
<dbReference type="SUPFAM" id="SSF56219">
    <property type="entry name" value="DNase I-like"/>
    <property type="match status" value="1"/>
</dbReference>